<evidence type="ECO:0000256" key="5">
    <source>
        <dbReference type="ARBA" id="ARBA00023128"/>
    </source>
</evidence>
<protein>
    <recommendedName>
        <fullName evidence="9">Pentatricopeptide repeat-containing protein</fullName>
    </recommendedName>
</protein>
<accession>A0A8J5G2W7</accession>
<evidence type="ECO:0000256" key="6">
    <source>
        <dbReference type="PROSITE-ProRule" id="PRU00708"/>
    </source>
</evidence>
<comment type="similarity">
    <text evidence="2">Belongs to the PPR family. P subfamily.</text>
</comment>
<evidence type="ECO:0000313" key="7">
    <source>
        <dbReference type="EMBL" id="KAG6498586.1"/>
    </source>
</evidence>
<dbReference type="SUPFAM" id="SSF48452">
    <property type="entry name" value="TPR-like"/>
    <property type="match status" value="1"/>
</dbReference>
<evidence type="ECO:0008006" key="9">
    <source>
        <dbReference type="Google" id="ProtNLM"/>
    </source>
</evidence>
<dbReference type="FunFam" id="1.25.40.10:FF:000385">
    <property type="entry name" value="Pentatricopeptide repeat-containing protein mitochondrial"/>
    <property type="match status" value="1"/>
</dbReference>
<keyword evidence="4" id="KW-0809">Transit peptide</keyword>
<evidence type="ECO:0000256" key="4">
    <source>
        <dbReference type="ARBA" id="ARBA00022946"/>
    </source>
</evidence>
<dbReference type="PROSITE" id="PS51375">
    <property type="entry name" value="PPR"/>
    <property type="match status" value="1"/>
</dbReference>
<reference evidence="7 8" key="1">
    <citation type="submission" date="2020-08" db="EMBL/GenBank/DDBJ databases">
        <title>Plant Genome Project.</title>
        <authorList>
            <person name="Zhang R.-G."/>
        </authorList>
    </citation>
    <scope>NUCLEOTIDE SEQUENCE [LARGE SCALE GENOMIC DNA]</scope>
    <source>
        <tissue evidence="7">Rhizome</tissue>
    </source>
</reference>
<dbReference type="NCBIfam" id="TIGR00756">
    <property type="entry name" value="PPR"/>
    <property type="match status" value="1"/>
</dbReference>
<dbReference type="GO" id="GO:0005739">
    <property type="term" value="C:mitochondrion"/>
    <property type="evidence" value="ECO:0007669"/>
    <property type="project" value="UniProtKB-SubCell"/>
</dbReference>
<sequence length="527" mass="60307">MIAAKSSVRLMLLGSTAAVKRRFCAVVAATSLLADAAVATADGTKERKDSRTLLRLLSSLRGSPQGSVTRTLNKWLREGKSVRAVELMNYVKELRKFHRYAHGLEIIYTIMDWMEKTKGINMSYPNHAIRLDLINKVRGIEAAEKYFSNLPEPAKNERTYGSLLNCYCTEKNRNADKAISLYNEMKNRNIPSSILVHISLMSLYMKLCQYEKVLTQYLEMKSDNIDPDYVIYCILMNCYASLNDIESVERVIKEAEEDEKVTLRWSAFSTLAAIYCSAGLPTKAENALKKLETLIDARDLKPYDYLISLYAKINNVEEVKRIWKSLKTIFPKPSNLSYLNMLRALDKFDDISGQQDLYEEWQSVCTLFDVRLANLLIGSYLRKDMIQQAQSLWEKSSKRGAIPDFKTCFMFLDHFLQKNDMNSALVWLETAASSSSGKQDRWKLSQDQVGTFLKAFEDAKDVEGAERFCDCLRSLGHLDLNAYEKLLQTYLAANLKNPKLRQRIKDDKIELNSQTNKLLEIVCGDNE</sequence>
<organism evidence="7 8">
    <name type="scientific">Zingiber officinale</name>
    <name type="common">Ginger</name>
    <name type="synonym">Amomum zingiber</name>
    <dbReference type="NCBI Taxonomy" id="94328"/>
    <lineage>
        <taxon>Eukaryota</taxon>
        <taxon>Viridiplantae</taxon>
        <taxon>Streptophyta</taxon>
        <taxon>Embryophyta</taxon>
        <taxon>Tracheophyta</taxon>
        <taxon>Spermatophyta</taxon>
        <taxon>Magnoliopsida</taxon>
        <taxon>Liliopsida</taxon>
        <taxon>Zingiberales</taxon>
        <taxon>Zingiberaceae</taxon>
        <taxon>Zingiber</taxon>
    </lineage>
</organism>
<evidence type="ECO:0000256" key="2">
    <source>
        <dbReference type="ARBA" id="ARBA00007626"/>
    </source>
</evidence>
<dbReference type="Pfam" id="PF01535">
    <property type="entry name" value="PPR"/>
    <property type="match status" value="3"/>
</dbReference>
<keyword evidence="3" id="KW-0677">Repeat</keyword>
<dbReference type="InterPro" id="IPR002885">
    <property type="entry name" value="PPR_rpt"/>
</dbReference>
<dbReference type="Proteomes" id="UP000734854">
    <property type="component" value="Unassembled WGS sequence"/>
</dbReference>
<keyword evidence="8" id="KW-1185">Reference proteome</keyword>
<dbReference type="InterPro" id="IPR011990">
    <property type="entry name" value="TPR-like_helical_dom_sf"/>
</dbReference>
<dbReference type="Gene3D" id="1.25.40.10">
    <property type="entry name" value="Tetratricopeptide repeat domain"/>
    <property type="match status" value="2"/>
</dbReference>
<evidence type="ECO:0000313" key="8">
    <source>
        <dbReference type="Proteomes" id="UP000734854"/>
    </source>
</evidence>
<dbReference type="AlphaFoldDB" id="A0A8J5G2W7"/>
<evidence type="ECO:0000256" key="1">
    <source>
        <dbReference type="ARBA" id="ARBA00004173"/>
    </source>
</evidence>
<gene>
    <name evidence="7" type="ORF">ZIOFF_038306</name>
</gene>
<dbReference type="EMBL" id="JACMSC010000011">
    <property type="protein sequence ID" value="KAG6498586.1"/>
    <property type="molecule type" value="Genomic_DNA"/>
</dbReference>
<keyword evidence="5" id="KW-0496">Mitochondrion</keyword>
<dbReference type="PANTHER" id="PTHR45717:SF8">
    <property type="entry name" value="OS01G0301000 PROTEIN"/>
    <property type="match status" value="1"/>
</dbReference>
<name>A0A8J5G2W7_ZINOF</name>
<comment type="caution">
    <text evidence="7">The sequence shown here is derived from an EMBL/GenBank/DDBJ whole genome shotgun (WGS) entry which is preliminary data.</text>
</comment>
<dbReference type="GO" id="GO:0003729">
    <property type="term" value="F:mRNA binding"/>
    <property type="evidence" value="ECO:0007669"/>
    <property type="project" value="UniProtKB-ARBA"/>
</dbReference>
<comment type="subcellular location">
    <subcellularLocation>
        <location evidence="1">Mitochondrion</location>
    </subcellularLocation>
</comment>
<evidence type="ECO:0000256" key="3">
    <source>
        <dbReference type="ARBA" id="ARBA00022737"/>
    </source>
</evidence>
<proteinExistence type="inferred from homology"/>
<feature type="repeat" description="PPR" evidence="6">
    <location>
        <begin position="156"/>
        <end position="192"/>
    </location>
</feature>
<dbReference type="PANTHER" id="PTHR45717">
    <property type="entry name" value="OS12G0527900 PROTEIN"/>
    <property type="match status" value="1"/>
</dbReference>